<proteinExistence type="predicted"/>
<evidence type="ECO:0000313" key="2">
    <source>
        <dbReference type="Proteomes" id="UP000299102"/>
    </source>
</evidence>
<sequence>MYQQLYEDAPVPLVTTVAVPEHGDGDDVKRDGEERVILEIGRQDERPKEETTFAHKKYDRTISHHRSFILDDYAETPRIVYYRAQDEDREGRYSYEGEYRSPAHRHDHADTAHSDTSLEYAHSEAHDNGTKLVICDEPSRQDTMVTWRERALQLEKGIY</sequence>
<dbReference type="EMBL" id="BGZK01000733">
    <property type="protein sequence ID" value="GBP58401.1"/>
    <property type="molecule type" value="Genomic_DNA"/>
</dbReference>
<keyword evidence="2" id="KW-1185">Reference proteome</keyword>
<accession>A0A4C1X3W1</accession>
<name>A0A4C1X3W1_EUMVA</name>
<protein>
    <submittedName>
        <fullName evidence="1">Uncharacterized protein</fullName>
    </submittedName>
</protein>
<dbReference type="AlphaFoldDB" id="A0A4C1X3W1"/>
<evidence type="ECO:0000313" key="1">
    <source>
        <dbReference type="EMBL" id="GBP58401.1"/>
    </source>
</evidence>
<comment type="caution">
    <text evidence="1">The sequence shown here is derived from an EMBL/GenBank/DDBJ whole genome shotgun (WGS) entry which is preliminary data.</text>
</comment>
<organism evidence="1 2">
    <name type="scientific">Eumeta variegata</name>
    <name type="common">Bagworm moth</name>
    <name type="synonym">Eumeta japonica</name>
    <dbReference type="NCBI Taxonomy" id="151549"/>
    <lineage>
        <taxon>Eukaryota</taxon>
        <taxon>Metazoa</taxon>
        <taxon>Ecdysozoa</taxon>
        <taxon>Arthropoda</taxon>
        <taxon>Hexapoda</taxon>
        <taxon>Insecta</taxon>
        <taxon>Pterygota</taxon>
        <taxon>Neoptera</taxon>
        <taxon>Endopterygota</taxon>
        <taxon>Lepidoptera</taxon>
        <taxon>Glossata</taxon>
        <taxon>Ditrysia</taxon>
        <taxon>Tineoidea</taxon>
        <taxon>Psychidae</taxon>
        <taxon>Oiketicinae</taxon>
        <taxon>Eumeta</taxon>
    </lineage>
</organism>
<reference evidence="1 2" key="1">
    <citation type="journal article" date="2019" name="Commun. Biol.">
        <title>The bagworm genome reveals a unique fibroin gene that provides high tensile strength.</title>
        <authorList>
            <person name="Kono N."/>
            <person name="Nakamura H."/>
            <person name="Ohtoshi R."/>
            <person name="Tomita M."/>
            <person name="Numata K."/>
            <person name="Arakawa K."/>
        </authorList>
    </citation>
    <scope>NUCLEOTIDE SEQUENCE [LARGE SCALE GENOMIC DNA]</scope>
</reference>
<gene>
    <name evidence="1" type="ORF">EVAR_40972_1</name>
</gene>
<dbReference type="Proteomes" id="UP000299102">
    <property type="component" value="Unassembled WGS sequence"/>
</dbReference>
<dbReference type="OrthoDB" id="9946827at2759"/>